<evidence type="ECO:0000313" key="2">
    <source>
        <dbReference type="EMBL" id="TQV91709.1"/>
    </source>
</evidence>
<dbReference type="Proteomes" id="UP000315783">
    <property type="component" value="Unassembled WGS sequence"/>
</dbReference>
<gene>
    <name evidence="2" type="ORF">IF1G_09775</name>
</gene>
<name>A0A545UQI2_9HYPO</name>
<dbReference type="AlphaFoldDB" id="A0A545UQI2"/>
<feature type="region of interest" description="Disordered" evidence="1">
    <location>
        <begin position="101"/>
        <end position="134"/>
    </location>
</feature>
<comment type="caution">
    <text evidence="2">The sequence shown here is derived from an EMBL/GenBank/DDBJ whole genome shotgun (WGS) entry which is preliminary data.</text>
</comment>
<sequence length="134" mass="14044">MSTPAAARQLLRSSLPRLAPRACAGRQQRRLASSKDDLGGPGGQSPIPEKPAGAEAFKRNGPLYAGIGLVAIAAYAYLTQPRETEHAAGKAIAAGERAKAAGKQELQNTKEEIVSGMQQMSGRDADGQKGFRSE</sequence>
<reference evidence="2 3" key="1">
    <citation type="journal article" date="2019" name="Appl. Microbiol. Biotechnol.">
        <title>Genome sequence of Isaria javanica and comparative genome analysis insights into family S53 peptidase evolution in fungal entomopathogens.</title>
        <authorList>
            <person name="Lin R."/>
            <person name="Zhang X."/>
            <person name="Xin B."/>
            <person name="Zou M."/>
            <person name="Gao Y."/>
            <person name="Qin F."/>
            <person name="Hu Q."/>
            <person name="Xie B."/>
            <person name="Cheng X."/>
        </authorList>
    </citation>
    <scope>NUCLEOTIDE SEQUENCE [LARGE SCALE GENOMIC DNA]</scope>
    <source>
        <strain evidence="2 3">IJ1G</strain>
    </source>
</reference>
<dbReference type="OrthoDB" id="4869603at2759"/>
<dbReference type="EMBL" id="SPUK01000018">
    <property type="protein sequence ID" value="TQV91709.1"/>
    <property type="molecule type" value="Genomic_DNA"/>
</dbReference>
<organism evidence="2 3">
    <name type="scientific">Cordyceps javanica</name>
    <dbReference type="NCBI Taxonomy" id="43265"/>
    <lineage>
        <taxon>Eukaryota</taxon>
        <taxon>Fungi</taxon>
        <taxon>Dikarya</taxon>
        <taxon>Ascomycota</taxon>
        <taxon>Pezizomycotina</taxon>
        <taxon>Sordariomycetes</taxon>
        <taxon>Hypocreomycetidae</taxon>
        <taxon>Hypocreales</taxon>
        <taxon>Cordycipitaceae</taxon>
        <taxon>Cordyceps</taxon>
    </lineage>
</organism>
<protein>
    <submittedName>
        <fullName evidence="2">Uncharacterized protein</fullName>
    </submittedName>
</protein>
<feature type="region of interest" description="Disordered" evidence="1">
    <location>
        <begin position="17"/>
        <end position="54"/>
    </location>
</feature>
<proteinExistence type="predicted"/>
<feature type="compositionally biased region" description="Basic and acidic residues" evidence="1">
    <location>
        <begin position="123"/>
        <end position="134"/>
    </location>
</feature>
<keyword evidence="3" id="KW-1185">Reference proteome</keyword>
<evidence type="ECO:0000256" key="1">
    <source>
        <dbReference type="SAM" id="MobiDB-lite"/>
    </source>
</evidence>
<evidence type="ECO:0000313" key="3">
    <source>
        <dbReference type="Proteomes" id="UP000315783"/>
    </source>
</evidence>
<accession>A0A545UQI2</accession>